<gene>
    <name evidence="1" type="ORF">TRP8649_04504</name>
</gene>
<name>A0A238JI54_9RHOB</name>
<accession>A0A238JI54</accession>
<reference evidence="2" key="1">
    <citation type="submission" date="2017-05" db="EMBL/GenBank/DDBJ databases">
        <authorList>
            <person name="Rodrigo-Torres L."/>
            <person name="Arahal R. D."/>
            <person name="Lucena T."/>
        </authorList>
    </citation>
    <scope>NUCLEOTIDE SEQUENCE [LARGE SCALE GENOMIC DNA]</scope>
    <source>
        <strain evidence="2">CECT 8649</strain>
    </source>
</reference>
<proteinExistence type="predicted"/>
<dbReference type="Proteomes" id="UP000225972">
    <property type="component" value="Unassembled WGS sequence"/>
</dbReference>
<keyword evidence="2" id="KW-1185">Reference proteome</keyword>
<evidence type="ECO:0000313" key="1">
    <source>
        <dbReference type="EMBL" id="SMX30361.1"/>
    </source>
</evidence>
<protein>
    <submittedName>
        <fullName evidence="1">Uncharacterized protein</fullName>
    </submittedName>
</protein>
<dbReference type="AlphaFoldDB" id="A0A238JI54"/>
<sequence>MRRDAVSGWNAHVDRCATSARDAVGGWTVPNGRNAIAAIGCLLVLSTPLAAQTSGGFETMAQHEETAQACIVPRPPRDLAKTAYIRNGYRAILRILAVRLWQETGSCDCVINDITWDQVVLKGEEFVTRNDPLRPFDTSELRLLADSLEAERTAACKVD</sequence>
<dbReference type="EMBL" id="FXXP01000004">
    <property type="protein sequence ID" value="SMX30361.1"/>
    <property type="molecule type" value="Genomic_DNA"/>
</dbReference>
<dbReference type="RefSeq" id="WP_235872031.1">
    <property type="nucleotide sequence ID" value="NZ_FXXP01000004.1"/>
</dbReference>
<evidence type="ECO:0000313" key="2">
    <source>
        <dbReference type="Proteomes" id="UP000225972"/>
    </source>
</evidence>
<organism evidence="1 2">
    <name type="scientific">Pelagimonas phthalicica</name>
    <dbReference type="NCBI Taxonomy" id="1037362"/>
    <lineage>
        <taxon>Bacteria</taxon>
        <taxon>Pseudomonadati</taxon>
        <taxon>Pseudomonadota</taxon>
        <taxon>Alphaproteobacteria</taxon>
        <taxon>Rhodobacterales</taxon>
        <taxon>Roseobacteraceae</taxon>
        <taxon>Pelagimonas</taxon>
    </lineage>
</organism>